<accession>A0A1V0SEE8</accession>
<sequence length="229" mass="27572">MTTYIPLGSACSIAYQLQKLGLRKCAFPFDWLRIDRLCDITEAIKNEFCNFLKLDEVEISEKFSIIDDDFIENNKKSKIMKNKYGMKFYHDFDANVNDYKDVYEKYNRRIVRFIEIVKSPTEICFVRDEIYMNKINVDQVEKFIEYIKQFNKNIKLIIIIHNPKNKKSDIFEYKNKNVIIINDINPFGDWKRPNVEWNLIFSIYKNKMDSIPKHFQLNNYPENLLIQVE</sequence>
<proteinExistence type="predicted"/>
<gene>
    <name evidence="1" type="ORF">Indivirus_12_14</name>
</gene>
<protein>
    <submittedName>
        <fullName evidence="1">Putative papain-like cysteine peptidase</fullName>
    </submittedName>
</protein>
<dbReference type="Pfam" id="PF08795">
    <property type="entry name" value="DUF1796"/>
    <property type="match status" value="1"/>
</dbReference>
<reference evidence="1" key="1">
    <citation type="journal article" date="2017" name="Science">
        <title>Giant viruses with an expanded complement of translation system components.</title>
        <authorList>
            <person name="Schulz F."/>
            <person name="Yutin N."/>
            <person name="Ivanova N.N."/>
            <person name="Ortega D.R."/>
            <person name="Lee T.K."/>
            <person name="Vierheilig J."/>
            <person name="Daims H."/>
            <person name="Horn M."/>
            <person name="Wagner M."/>
            <person name="Jensen G.J."/>
            <person name="Kyrpides N.C."/>
            <person name="Koonin E.V."/>
            <person name="Woyke T."/>
        </authorList>
    </citation>
    <scope>NUCLEOTIDE SEQUENCE</scope>
    <source>
        <strain evidence="1">ILV1</strain>
    </source>
</reference>
<organism evidence="1">
    <name type="scientific">Indivirus ILV1</name>
    <dbReference type="NCBI Taxonomy" id="1977633"/>
    <lineage>
        <taxon>Viruses</taxon>
        <taxon>Varidnaviria</taxon>
        <taxon>Bamfordvirae</taxon>
        <taxon>Nucleocytoviricota</taxon>
        <taxon>Megaviricetes</taxon>
        <taxon>Imitervirales</taxon>
        <taxon>Mimiviridae</taxon>
        <taxon>Klosneuvirinae</taxon>
        <taxon>Indivirus</taxon>
    </lineage>
</organism>
<dbReference type="InterPro" id="IPR014903">
    <property type="entry name" value="DUF1796"/>
</dbReference>
<evidence type="ECO:0000313" key="1">
    <source>
        <dbReference type="EMBL" id="ARF10086.1"/>
    </source>
</evidence>
<name>A0A1V0SEE8_9VIRU</name>
<dbReference type="EMBL" id="KY684096">
    <property type="protein sequence ID" value="ARF10086.1"/>
    <property type="molecule type" value="Genomic_DNA"/>
</dbReference>